<dbReference type="Gene3D" id="1.25.10.10">
    <property type="entry name" value="Leucine-rich Repeat Variant"/>
    <property type="match status" value="2"/>
</dbReference>
<dbReference type="SUPFAM" id="SSF48371">
    <property type="entry name" value="ARM repeat"/>
    <property type="match status" value="1"/>
</dbReference>
<proteinExistence type="predicted"/>
<reference evidence="2" key="1">
    <citation type="journal article" date="2023" name="Commun. Biol.">
        <title>Genome analysis of Parmales, the sister group of diatoms, reveals the evolutionary specialization of diatoms from phago-mixotrophs to photoautotrophs.</title>
        <authorList>
            <person name="Ban H."/>
            <person name="Sato S."/>
            <person name="Yoshikawa S."/>
            <person name="Yamada K."/>
            <person name="Nakamura Y."/>
            <person name="Ichinomiya M."/>
            <person name="Sato N."/>
            <person name="Blanc-Mathieu R."/>
            <person name="Endo H."/>
            <person name="Kuwata A."/>
            <person name="Ogata H."/>
        </authorList>
    </citation>
    <scope>NUCLEOTIDE SEQUENCE [LARGE SCALE GENOMIC DNA]</scope>
</reference>
<dbReference type="PANTHER" id="PTHR15599:SF1">
    <property type="entry name" value="RADIAL SPOKE HEAD 14 HOMOLOG"/>
    <property type="match status" value="1"/>
</dbReference>
<dbReference type="Pfam" id="PF13646">
    <property type="entry name" value="HEAT_2"/>
    <property type="match status" value="1"/>
</dbReference>
<dbReference type="EMBL" id="BLQM01000324">
    <property type="protein sequence ID" value="GMH83183.1"/>
    <property type="molecule type" value="Genomic_DNA"/>
</dbReference>
<dbReference type="InterPro" id="IPR011989">
    <property type="entry name" value="ARM-like"/>
</dbReference>
<evidence type="ECO:0000313" key="1">
    <source>
        <dbReference type="EMBL" id="GMH83183.1"/>
    </source>
</evidence>
<protein>
    <submittedName>
        <fullName evidence="1">Uncharacterized protein</fullName>
    </submittedName>
</protein>
<gene>
    <name evidence="1" type="ORF">TL16_g09513</name>
</gene>
<dbReference type="InterPro" id="IPR042856">
    <property type="entry name" value="RSP14"/>
</dbReference>
<name>A0A9W7BAC5_9STRA</name>
<dbReference type="Proteomes" id="UP001162640">
    <property type="component" value="Unassembled WGS sequence"/>
</dbReference>
<sequence length="310" mass="33197">MSAPPASHESKGMPVLVQEDKVTEAYGALKAPKLVQQIKQEENQKLRLNALRVLCEELRNPFSAGETVRAGVCPILTTLATKPENKVTREAASKALCALAVDSNGRASMTENKSAVEVLSALSDASPIVRSNIYDALVNYSANENGLKAALESNAVEVCIENLGHKDSLVKHHAAATLGFLCFADSAKVTAIQNQAVEMLSELLADHFWKVRASAASALMSIMQTDAGKKSFVSCEGAVGKLVKLLKDKEDLVKINALKAIACAAVHPEARREMKESSDCLPVIHQIVDGGDPFMSKHASLAKDAVLWEP</sequence>
<dbReference type="PANTHER" id="PTHR15599">
    <property type="entry name" value="RTDR1"/>
    <property type="match status" value="1"/>
</dbReference>
<comment type="caution">
    <text evidence="1">The sequence shown here is derived from an EMBL/GenBank/DDBJ whole genome shotgun (WGS) entry which is preliminary data.</text>
</comment>
<dbReference type="AlphaFoldDB" id="A0A9W7BAC5"/>
<accession>A0A9W7BAC5</accession>
<organism evidence="1 2">
    <name type="scientific">Triparma laevis f. inornata</name>
    <dbReference type="NCBI Taxonomy" id="1714386"/>
    <lineage>
        <taxon>Eukaryota</taxon>
        <taxon>Sar</taxon>
        <taxon>Stramenopiles</taxon>
        <taxon>Ochrophyta</taxon>
        <taxon>Bolidophyceae</taxon>
        <taxon>Parmales</taxon>
        <taxon>Triparmaceae</taxon>
        <taxon>Triparma</taxon>
    </lineage>
</organism>
<evidence type="ECO:0000313" key="2">
    <source>
        <dbReference type="Proteomes" id="UP001162640"/>
    </source>
</evidence>
<dbReference type="InterPro" id="IPR016024">
    <property type="entry name" value="ARM-type_fold"/>
</dbReference>